<dbReference type="InterPro" id="IPR000868">
    <property type="entry name" value="Isochorismatase-like_dom"/>
</dbReference>
<dbReference type="RefSeq" id="WP_057644831.1">
    <property type="nucleotide sequence ID" value="NZ_LLXU01000055.1"/>
</dbReference>
<organism evidence="3 4">
    <name type="scientific">Stenotrophomonas panacihumi</name>
    <dbReference type="NCBI Taxonomy" id="676599"/>
    <lineage>
        <taxon>Bacteria</taxon>
        <taxon>Pseudomonadati</taxon>
        <taxon>Pseudomonadota</taxon>
        <taxon>Gammaproteobacteria</taxon>
        <taxon>Lysobacterales</taxon>
        <taxon>Lysobacteraceae</taxon>
        <taxon>Stenotrophomonas</taxon>
    </lineage>
</organism>
<keyword evidence="4" id="KW-1185">Reference proteome</keyword>
<sequence length="213" mass="23795">MDSLGPVYPPGHTALLLVDPYNDFLSEGGKFWPRLADVAGAVDLLANLRRIRQAIRCARWPLFFVPHHRAMPNDFDRWQHPTPWQQVTSQAQAFGKNSWGGQWHPHFMPEPGDTVAKEHWGANGFVGTDLDLLLKQQRISHVVVVGVIANTCIETTARHASELGYHVTLVTDATAALSHDAMFYAHEVNGPTYAHALLTTREFLARVPFTTDP</sequence>
<name>A0A0R0AVH9_9GAMM</name>
<comment type="caution">
    <text evidence="3">The sequence shown here is derived from an EMBL/GenBank/DDBJ whole genome shotgun (WGS) entry which is preliminary data.</text>
</comment>
<dbReference type="OrthoDB" id="9807387at2"/>
<dbReference type="PANTHER" id="PTHR43540">
    <property type="entry name" value="PEROXYUREIDOACRYLATE/UREIDOACRYLATE AMIDOHYDROLASE-RELATED"/>
    <property type="match status" value="1"/>
</dbReference>
<dbReference type="Proteomes" id="UP000051802">
    <property type="component" value="Unassembled WGS sequence"/>
</dbReference>
<dbReference type="EMBL" id="LLXU01000055">
    <property type="protein sequence ID" value="KRG46418.1"/>
    <property type="molecule type" value="Genomic_DNA"/>
</dbReference>
<dbReference type="PANTHER" id="PTHR43540:SF16">
    <property type="entry name" value="ISOCHORISMATASE-LIKE DOMAIN-CONTAINING PROTEIN"/>
    <property type="match status" value="1"/>
</dbReference>
<dbReference type="GO" id="GO:0016787">
    <property type="term" value="F:hydrolase activity"/>
    <property type="evidence" value="ECO:0007669"/>
    <property type="project" value="UniProtKB-KW"/>
</dbReference>
<evidence type="ECO:0000313" key="4">
    <source>
        <dbReference type="Proteomes" id="UP000051802"/>
    </source>
</evidence>
<reference evidence="3 4" key="1">
    <citation type="submission" date="2015-10" db="EMBL/GenBank/DDBJ databases">
        <title>Genome sequencing and analysis of members of genus Stenotrophomonas.</title>
        <authorList>
            <person name="Patil P.P."/>
            <person name="Midha S."/>
            <person name="Patil P.B."/>
        </authorList>
    </citation>
    <scope>NUCLEOTIDE SEQUENCE [LARGE SCALE GENOMIC DNA]</scope>
    <source>
        <strain evidence="3 4">JCM 16536</strain>
    </source>
</reference>
<dbReference type="STRING" id="676599.ARC20_05320"/>
<feature type="domain" description="Isochorismatase-like" evidence="2">
    <location>
        <begin position="13"/>
        <end position="186"/>
    </location>
</feature>
<dbReference type="SUPFAM" id="SSF52499">
    <property type="entry name" value="Isochorismatase-like hydrolases"/>
    <property type="match status" value="1"/>
</dbReference>
<gene>
    <name evidence="3" type="ORF">ARC20_05320</name>
</gene>
<proteinExistence type="predicted"/>
<keyword evidence="1" id="KW-0378">Hydrolase</keyword>
<protein>
    <submittedName>
        <fullName evidence="3">Isochorismatase</fullName>
    </submittedName>
</protein>
<evidence type="ECO:0000256" key="1">
    <source>
        <dbReference type="ARBA" id="ARBA00022801"/>
    </source>
</evidence>
<dbReference type="Pfam" id="PF00857">
    <property type="entry name" value="Isochorismatase"/>
    <property type="match status" value="1"/>
</dbReference>
<evidence type="ECO:0000259" key="2">
    <source>
        <dbReference type="Pfam" id="PF00857"/>
    </source>
</evidence>
<dbReference type="InterPro" id="IPR050272">
    <property type="entry name" value="Isochorismatase-like_hydrls"/>
</dbReference>
<accession>A0A0R0AVH9</accession>
<evidence type="ECO:0000313" key="3">
    <source>
        <dbReference type="EMBL" id="KRG46418.1"/>
    </source>
</evidence>
<dbReference type="CDD" id="cd00431">
    <property type="entry name" value="cysteine_hydrolases"/>
    <property type="match status" value="1"/>
</dbReference>
<dbReference type="Gene3D" id="3.40.50.850">
    <property type="entry name" value="Isochorismatase-like"/>
    <property type="match status" value="1"/>
</dbReference>
<dbReference type="InterPro" id="IPR036380">
    <property type="entry name" value="Isochorismatase-like_sf"/>
</dbReference>
<dbReference type="AlphaFoldDB" id="A0A0R0AVH9"/>